<reference evidence="4" key="1">
    <citation type="submission" date="2023-07" db="EMBL/GenBank/DDBJ databases">
        <title>A chromosome-level genome assembly of Lolium multiflorum.</title>
        <authorList>
            <person name="Chen Y."/>
            <person name="Copetti D."/>
            <person name="Kolliker R."/>
            <person name="Studer B."/>
        </authorList>
    </citation>
    <scope>NUCLEOTIDE SEQUENCE</scope>
    <source>
        <strain evidence="4">02402/16</strain>
        <tissue evidence="4">Leaf</tissue>
    </source>
</reference>
<feature type="domain" description="CCHC-type" evidence="3">
    <location>
        <begin position="23"/>
        <end position="38"/>
    </location>
</feature>
<dbReference type="Proteomes" id="UP001231189">
    <property type="component" value="Unassembled WGS sequence"/>
</dbReference>
<dbReference type="InterPro" id="IPR001878">
    <property type="entry name" value="Znf_CCHC"/>
</dbReference>
<dbReference type="PROSITE" id="PS50158">
    <property type="entry name" value="ZF_CCHC"/>
    <property type="match status" value="1"/>
</dbReference>
<name>A0AAD8RY56_LOLMU</name>
<evidence type="ECO:0000259" key="3">
    <source>
        <dbReference type="PROSITE" id="PS50158"/>
    </source>
</evidence>
<dbReference type="SMART" id="SM00343">
    <property type="entry name" value="ZnF_C2HC"/>
    <property type="match status" value="1"/>
</dbReference>
<accession>A0AAD8RY56</accession>
<dbReference type="GO" id="GO:0008270">
    <property type="term" value="F:zinc ion binding"/>
    <property type="evidence" value="ECO:0007669"/>
    <property type="project" value="UniProtKB-KW"/>
</dbReference>
<keyword evidence="1" id="KW-0862">Zinc</keyword>
<keyword evidence="1" id="KW-0863">Zinc-finger</keyword>
<dbReference type="Pfam" id="PF00098">
    <property type="entry name" value="zf-CCHC"/>
    <property type="match status" value="1"/>
</dbReference>
<evidence type="ECO:0000256" key="1">
    <source>
        <dbReference type="PROSITE-ProRule" id="PRU00047"/>
    </source>
</evidence>
<dbReference type="EMBL" id="JAUUTY010000005">
    <property type="protein sequence ID" value="KAK1632096.1"/>
    <property type="molecule type" value="Genomic_DNA"/>
</dbReference>
<dbReference type="SUPFAM" id="SSF57756">
    <property type="entry name" value="Retrovirus zinc finger-like domains"/>
    <property type="match status" value="1"/>
</dbReference>
<dbReference type="GO" id="GO:0003676">
    <property type="term" value="F:nucleic acid binding"/>
    <property type="evidence" value="ECO:0007669"/>
    <property type="project" value="InterPro"/>
</dbReference>
<comment type="caution">
    <text evidence="4">The sequence shown here is derived from an EMBL/GenBank/DDBJ whole genome shotgun (WGS) entry which is preliminary data.</text>
</comment>
<evidence type="ECO:0000256" key="2">
    <source>
        <dbReference type="SAM" id="MobiDB-lite"/>
    </source>
</evidence>
<evidence type="ECO:0000313" key="5">
    <source>
        <dbReference type="Proteomes" id="UP001231189"/>
    </source>
</evidence>
<dbReference type="Gene3D" id="4.10.60.10">
    <property type="entry name" value="Zinc finger, CCHC-type"/>
    <property type="match status" value="1"/>
</dbReference>
<proteinExistence type="predicted"/>
<organism evidence="4 5">
    <name type="scientific">Lolium multiflorum</name>
    <name type="common">Italian ryegrass</name>
    <name type="synonym">Lolium perenne subsp. multiflorum</name>
    <dbReference type="NCBI Taxonomy" id="4521"/>
    <lineage>
        <taxon>Eukaryota</taxon>
        <taxon>Viridiplantae</taxon>
        <taxon>Streptophyta</taxon>
        <taxon>Embryophyta</taxon>
        <taxon>Tracheophyta</taxon>
        <taxon>Spermatophyta</taxon>
        <taxon>Magnoliopsida</taxon>
        <taxon>Liliopsida</taxon>
        <taxon>Poales</taxon>
        <taxon>Poaceae</taxon>
        <taxon>BOP clade</taxon>
        <taxon>Pooideae</taxon>
        <taxon>Poodae</taxon>
        <taxon>Poeae</taxon>
        <taxon>Poeae Chloroplast Group 2 (Poeae type)</taxon>
        <taxon>Loliodinae</taxon>
        <taxon>Loliinae</taxon>
        <taxon>Lolium</taxon>
    </lineage>
</organism>
<dbReference type="InterPro" id="IPR036875">
    <property type="entry name" value="Znf_CCHC_sf"/>
</dbReference>
<protein>
    <recommendedName>
        <fullName evidence="3">CCHC-type domain-containing protein</fullName>
    </recommendedName>
</protein>
<gene>
    <name evidence="4" type="ORF">QYE76_006411</name>
</gene>
<dbReference type="AlphaFoldDB" id="A0AAD8RY56"/>
<sequence>MKNKASNSTNFKRKTPYKKKGNCHVCGAPGHWAPDCPEHHDQRENSGKSANVVIGVDTEMKDVGRKDLLRVDGKRLTCFVCGVGCKWVFKKKLRPDGTIEKYKARLVAKGYTQKEGFWGALRATGITTSSSDDEFLHNDNFFPDLSDFFDNLNMGDNEVAAKDSLLRLQLPPPSHPPPPKPSILASLLSLQLVALSHPHLPTAFSFLMPPIPAGSTRSRRPYYKGLANLLPWSPGVQRAAAAGSDALFGVLRCSLQPSALLRVVAGSMRQQSLLLWHGSDAIESRYQCYERPSAVMRGNDGDAPCFVLLCSVLRPTLLQWEASLAPFSGGAARREETCCRWCYKELDGVAGVPPMLDGVAATSGAVALVTKRENLPGQNDDNQAVRGISHPDLPEVQDSDT</sequence>
<evidence type="ECO:0000313" key="4">
    <source>
        <dbReference type="EMBL" id="KAK1632096.1"/>
    </source>
</evidence>
<feature type="region of interest" description="Disordered" evidence="2">
    <location>
        <begin position="373"/>
        <end position="401"/>
    </location>
</feature>
<keyword evidence="5" id="KW-1185">Reference proteome</keyword>
<keyword evidence="1" id="KW-0479">Metal-binding</keyword>